<reference evidence="2 3" key="1">
    <citation type="submission" date="2023-05" db="EMBL/GenBank/DDBJ databases">
        <title>B98-5 Cell Line De Novo Hybrid Assembly: An Optical Mapping Approach.</title>
        <authorList>
            <person name="Kananen K."/>
            <person name="Auerbach J.A."/>
            <person name="Kautto E."/>
            <person name="Blachly J.S."/>
        </authorList>
    </citation>
    <scope>NUCLEOTIDE SEQUENCE [LARGE SCALE GENOMIC DNA]</scope>
    <source>
        <strain evidence="2">B95-8</strain>
        <tissue evidence="2">Cell line</tissue>
    </source>
</reference>
<evidence type="ECO:0000313" key="2">
    <source>
        <dbReference type="EMBL" id="KAK2113122.1"/>
    </source>
</evidence>
<dbReference type="InterPro" id="IPR029138">
    <property type="entry name" value="SNAPC5"/>
</dbReference>
<sequence>MLSWGRNCARKEETLLLLNAALCDQLNRVKVEALALQSMSDSRRGDERLSSPAVPEQSYVIEAESPGTEEEEEEEEEESDSLRRGKARPLLSKEETKSQSLQPKF</sequence>
<feature type="region of interest" description="Disordered" evidence="1">
    <location>
        <begin position="37"/>
        <end position="105"/>
    </location>
</feature>
<accession>A0ABQ9VYA6</accession>
<proteinExistence type="predicted"/>
<keyword evidence="3" id="KW-1185">Reference proteome</keyword>
<evidence type="ECO:0000313" key="3">
    <source>
        <dbReference type="Proteomes" id="UP001266305"/>
    </source>
</evidence>
<protein>
    <submittedName>
        <fullName evidence="2">Uncharacterized protein</fullName>
    </submittedName>
</protein>
<dbReference type="PANTHER" id="PTHR15333:SF2">
    <property type="entry name" value="SNRNA-ACTIVATING PROTEIN COMPLEX SUBUNIT 5"/>
    <property type="match status" value="1"/>
</dbReference>
<comment type="caution">
    <text evidence="2">The sequence shown here is derived from an EMBL/GenBank/DDBJ whole genome shotgun (WGS) entry which is preliminary data.</text>
</comment>
<name>A0ABQ9VYA6_SAGOE</name>
<dbReference type="Pfam" id="PF15497">
    <property type="entry name" value="SNAPC5"/>
    <property type="match status" value="1"/>
</dbReference>
<gene>
    <name evidence="2" type="ORF">P7K49_007388</name>
</gene>
<dbReference type="PANTHER" id="PTHR15333">
    <property type="entry name" value="SNRNA-ACTIVATING PROTEIN COMPLEX SUBUNIT 5"/>
    <property type="match status" value="1"/>
</dbReference>
<dbReference type="EMBL" id="JASSZA010000004">
    <property type="protein sequence ID" value="KAK2113122.1"/>
    <property type="molecule type" value="Genomic_DNA"/>
</dbReference>
<dbReference type="Proteomes" id="UP001266305">
    <property type="component" value="Unassembled WGS sequence"/>
</dbReference>
<feature type="compositionally biased region" description="Acidic residues" evidence="1">
    <location>
        <begin position="67"/>
        <end position="79"/>
    </location>
</feature>
<organism evidence="2 3">
    <name type="scientific">Saguinus oedipus</name>
    <name type="common">Cotton-top tamarin</name>
    <name type="synonym">Oedipomidas oedipus</name>
    <dbReference type="NCBI Taxonomy" id="9490"/>
    <lineage>
        <taxon>Eukaryota</taxon>
        <taxon>Metazoa</taxon>
        <taxon>Chordata</taxon>
        <taxon>Craniata</taxon>
        <taxon>Vertebrata</taxon>
        <taxon>Euteleostomi</taxon>
        <taxon>Mammalia</taxon>
        <taxon>Eutheria</taxon>
        <taxon>Euarchontoglires</taxon>
        <taxon>Primates</taxon>
        <taxon>Haplorrhini</taxon>
        <taxon>Platyrrhini</taxon>
        <taxon>Cebidae</taxon>
        <taxon>Callitrichinae</taxon>
        <taxon>Saguinus</taxon>
    </lineage>
</organism>
<evidence type="ECO:0000256" key="1">
    <source>
        <dbReference type="SAM" id="MobiDB-lite"/>
    </source>
</evidence>